<evidence type="ECO:0000313" key="2">
    <source>
        <dbReference type="Proteomes" id="UP000057938"/>
    </source>
</evidence>
<name>A0A0M4M5Z1_9SPHN</name>
<keyword evidence="2" id="KW-1185">Reference proteome</keyword>
<sequence>MKSLIFGIATMIPVLTGPLPAPENALRVALCNGGSIEIPLGDRDDEAPAPCETKGCHAGNCRKQFDSAQRRKG</sequence>
<dbReference type="PATRIC" id="fig|361183.4.peg.350"/>
<organism evidence="1 2">
    <name type="scientific">Altererythrobacter epoxidivorans</name>
    <dbReference type="NCBI Taxonomy" id="361183"/>
    <lineage>
        <taxon>Bacteria</taxon>
        <taxon>Pseudomonadati</taxon>
        <taxon>Pseudomonadota</taxon>
        <taxon>Alphaproteobacteria</taxon>
        <taxon>Sphingomonadales</taxon>
        <taxon>Erythrobacteraceae</taxon>
        <taxon>Altererythrobacter</taxon>
    </lineage>
</organism>
<gene>
    <name evidence="1" type="ORF">AMC99_00351</name>
</gene>
<proteinExistence type="predicted"/>
<dbReference type="STRING" id="361183.AMC99_00351"/>
<dbReference type="EMBL" id="CP012669">
    <property type="protein sequence ID" value="ALE15664.1"/>
    <property type="molecule type" value="Genomic_DNA"/>
</dbReference>
<dbReference type="Proteomes" id="UP000057938">
    <property type="component" value="Chromosome"/>
</dbReference>
<reference evidence="1 2" key="1">
    <citation type="submission" date="2015-09" db="EMBL/GenBank/DDBJ databases">
        <title>Complete genome sequence of a benzo[a]pyrene-degrading bacterium Altererythrobacter epoxidivorans CGMCC 1.7731T.</title>
        <authorList>
            <person name="Li Z."/>
            <person name="Cheng H."/>
            <person name="Huo Y."/>
            <person name="Xu X."/>
        </authorList>
    </citation>
    <scope>NUCLEOTIDE SEQUENCE [LARGE SCALE GENOMIC DNA]</scope>
    <source>
        <strain evidence="1 2">CGMCC 1.7731</strain>
    </source>
</reference>
<dbReference type="AlphaFoldDB" id="A0A0M4M5Z1"/>
<dbReference type="KEGG" id="aep:AMC99_00351"/>
<evidence type="ECO:0000313" key="1">
    <source>
        <dbReference type="EMBL" id="ALE15664.1"/>
    </source>
</evidence>
<protein>
    <submittedName>
        <fullName evidence="1">Uncharacterized protein</fullName>
    </submittedName>
</protein>
<accession>A0A0M4M5Z1</accession>
<dbReference type="RefSeq" id="WP_232301469.1">
    <property type="nucleotide sequence ID" value="NZ_CP012669.1"/>
</dbReference>